<accession>A0A2G5UC22</accession>
<evidence type="ECO:0000259" key="1">
    <source>
        <dbReference type="Pfam" id="PF07735"/>
    </source>
</evidence>
<evidence type="ECO:0000313" key="3">
    <source>
        <dbReference type="Proteomes" id="UP000230233"/>
    </source>
</evidence>
<organism evidence="2 3">
    <name type="scientific">Caenorhabditis nigoni</name>
    <dbReference type="NCBI Taxonomy" id="1611254"/>
    <lineage>
        <taxon>Eukaryota</taxon>
        <taxon>Metazoa</taxon>
        <taxon>Ecdysozoa</taxon>
        <taxon>Nematoda</taxon>
        <taxon>Chromadorea</taxon>
        <taxon>Rhabditida</taxon>
        <taxon>Rhabditina</taxon>
        <taxon>Rhabditomorpha</taxon>
        <taxon>Rhabditoidea</taxon>
        <taxon>Rhabditidae</taxon>
        <taxon>Peloderinae</taxon>
        <taxon>Caenorhabditis</taxon>
    </lineage>
</organism>
<protein>
    <recommendedName>
        <fullName evidence="1">Sdz-33 F-box domain-containing protein</fullName>
    </recommendedName>
</protein>
<dbReference type="Proteomes" id="UP000230233">
    <property type="component" value="Chromosome IV"/>
</dbReference>
<evidence type="ECO:0000313" key="2">
    <source>
        <dbReference type="EMBL" id="PIC37108.1"/>
    </source>
</evidence>
<dbReference type="EMBL" id="PDUG01000004">
    <property type="protein sequence ID" value="PIC37108.1"/>
    <property type="molecule type" value="Genomic_DNA"/>
</dbReference>
<feature type="domain" description="Sdz-33 F-box" evidence="1">
    <location>
        <begin position="211"/>
        <end position="264"/>
    </location>
</feature>
<sequence length="356" mass="41336">MPFPILRTPFVVLSEIISLLEPNEIVTVSFCSKNIERHLKGHYQQRKPLEWRLCMVVFNYSGLVSIRTSKGGEPITVISAERILRFNDPIPRSLASNGHVTEFSTDCLTLYFENRVLGSKTIVDYVADLFNLDVHELAIDRNNTWAIDWINEWQEKTLVFFEFMENSDFNGNDDEALDYALRNTRASEYCILENNASENFRFNGELGPVNHLLIDPYGHWVTLNNLINSDAISIVVRQCRLSIPNLYSFIRHWRTGGSPRLTFMILEFENQPTFEHFVDELDVLETDISGEYRLRDGDNWDFENGCSIQRNDGVKAVIEFGDEHFAMMVCIGEHLYDRDNYLKKNSDQQFVLHQNV</sequence>
<name>A0A2G5UC22_9PELO</name>
<dbReference type="InterPro" id="IPR012885">
    <property type="entry name" value="F-box_Sdz-33"/>
</dbReference>
<reference evidence="3" key="1">
    <citation type="submission" date="2017-10" db="EMBL/GenBank/DDBJ databases">
        <title>Rapid genome shrinkage in a self-fertile nematode reveals novel sperm competition proteins.</title>
        <authorList>
            <person name="Yin D."/>
            <person name="Schwarz E.M."/>
            <person name="Thomas C.G."/>
            <person name="Felde R.L."/>
            <person name="Korf I.F."/>
            <person name="Cutter A.D."/>
            <person name="Schartner C.M."/>
            <person name="Ralston E.J."/>
            <person name="Meyer B.J."/>
            <person name="Haag E.S."/>
        </authorList>
    </citation>
    <scope>NUCLEOTIDE SEQUENCE [LARGE SCALE GENOMIC DNA]</scope>
    <source>
        <strain evidence="3">JU1422</strain>
    </source>
</reference>
<comment type="caution">
    <text evidence="2">The sequence shown here is derived from an EMBL/GenBank/DDBJ whole genome shotgun (WGS) entry which is preliminary data.</text>
</comment>
<dbReference type="AlphaFoldDB" id="A0A2G5UC22"/>
<dbReference type="PANTHER" id="PTHR21503:SF8">
    <property type="entry name" value="F-BOX ASSOCIATED DOMAIN-CONTAINING PROTEIN-RELATED"/>
    <property type="match status" value="1"/>
</dbReference>
<dbReference type="PANTHER" id="PTHR21503">
    <property type="entry name" value="F-BOX-CONTAINING HYPOTHETICAL PROTEIN C.ELEGANS"/>
    <property type="match status" value="1"/>
</dbReference>
<keyword evidence="3" id="KW-1185">Reference proteome</keyword>
<proteinExistence type="predicted"/>
<dbReference type="Pfam" id="PF07735">
    <property type="entry name" value="FBA_2"/>
    <property type="match status" value="1"/>
</dbReference>
<gene>
    <name evidence="2" type="primary">Cnig_chr_IV.g15855</name>
    <name evidence="2" type="ORF">B9Z55_015855</name>
</gene>